<dbReference type="AlphaFoldDB" id="A0A0W8G6U5"/>
<dbReference type="InterPro" id="IPR017900">
    <property type="entry name" value="4Fe4S_Fe_S_CS"/>
</dbReference>
<dbReference type="InterPro" id="IPR017896">
    <property type="entry name" value="4Fe4S_Fe-S-bd"/>
</dbReference>
<organism evidence="2">
    <name type="scientific">hydrocarbon metagenome</name>
    <dbReference type="NCBI Taxonomy" id="938273"/>
    <lineage>
        <taxon>unclassified sequences</taxon>
        <taxon>metagenomes</taxon>
        <taxon>ecological metagenomes</taxon>
    </lineage>
</organism>
<dbReference type="Gene3D" id="3.30.70.20">
    <property type="match status" value="1"/>
</dbReference>
<dbReference type="Pfam" id="PF00037">
    <property type="entry name" value="Fer4"/>
    <property type="match status" value="2"/>
</dbReference>
<feature type="domain" description="4Fe-4S ferredoxin-type" evidence="1">
    <location>
        <begin position="88"/>
        <end position="117"/>
    </location>
</feature>
<proteinExistence type="predicted"/>
<dbReference type="CDD" id="cd03110">
    <property type="entry name" value="SIMIBI_bact_arch"/>
    <property type="match status" value="1"/>
</dbReference>
<dbReference type="InterPro" id="IPR027417">
    <property type="entry name" value="P-loop_NTPase"/>
</dbReference>
<dbReference type="Gene3D" id="3.40.50.300">
    <property type="entry name" value="P-loop containing nucleotide triphosphate hydrolases"/>
    <property type="match status" value="1"/>
</dbReference>
<dbReference type="PROSITE" id="PS00198">
    <property type="entry name" value="4FE4S_FER_1"/>
    <property type="match status" value="1"/>
</dbReference>
<sequence length="292" mass="29983">MVLSGKGGTGKTSVTAALAVCAAQSGLPGGPPVLADCDVDAADLHLVLAPAVRESHEFLGGDKAAIDAALCQSCGLCREACRFGAIGGDFQVIETACEGCGVCAYVCPAGAATLSPVVSGDWFVSETRAGIMVHAALRLGEENSGKLVSTVKKAARAEAERLGRDILLVDGSPGIGCPVIASLGGASTVLMVAEPTLSAVHDIKRVHALARHFGIPCAAVLNKSDICPELTRELAAFCGESGIAVLGELPYDPAFVAAQLAGQSVAEFAPGRYQDMFTRMWRRLACDERCAP</sequence>
<name>A0A0W8G6U5_9ZZZZ</name>
<gene>
    <name evidence="2" type="ORF">ASZ90_001320</name>
</gene>
<protein>
    <submittedName>
        <fullName evidence="2">Mind superfamily p-loop atpase containing an inserted ferredoxin domain</fullName>
    </submittedName>
</protein>
<dbReference type="EMBL" id="LNQE01000174">
    <property type="protein sequence ID" value="KUG28809.1"/>
    <property type="molecule type" value="Genomic_DNA"/>
</dbReference>
<evidence type="ECO:0000313" key="2">
    <source>
        <dbReference type="EMBL" id="KUG28809.1"/>
    </source>
</evidence>
<dbReference type="PANTHER" id="PTHR43534:SF1">
    <property type="entry name" value="4FE-4S CLUSTER CONTAINING PARA FAMILY ATPASE PROTEIN"/>
    <property type="match status" value="1"/>
</dbReference>
<comment type="caution">
    <text evidence="2">The sequence shown here is derived from an EMBL/GenBank/DDBJ whole genome shotgun (WGS) entry which is preliminary data.</text>
</comment>
<dbReference type="SUPFAM" id="SSF52540">
    <property type="entry name" value="P-loop containing nucleoside triphosphate hydrolases"/>
    <property type="match status" value="1"/>
</dbReference>
<feature type="domain" description="4Fe-4S ferredoxin-type" evidence="1">
    <location>
        <begin position="62"/>
        <end position="86"/>
    </location>
</feature>
<reference evidence="2" key="1">
    <citation type="journal article" date="2015" name="Proc. Natl. Acad. Sci. U.S.A.">
        <title>Networks of energetic and metabolic interactions define dynamics in microbial communities.</title>
        <authorList>
            <person name="Embree M."/>
            <person name="Liu J.K."/>
            <person name="Al-Bassam M.M."/>
            <person name="Zengler K."/>
        </authorList>
    </citation>
    <scope>NUCLEOTIDE SEQUENCE</scope>
</reference>
<dbReference type="Pfam" id="PF01656">
    <property type="entry name" value="CbiA"/>
    <property type="match status" value="1"/>
</dbReference>
<dbReference type="PANTHER" id="PTHR43534">
    <property type="entry name" value="MIND SUPERFAMILY P-LOOP ATPASE CONTAINING AN INSERTED FERREDOXIN DOMAIN"/>
    <property type="match status" value="1"/>
</dbReference>
<evidence type="ECO:0000259" key="1">
    <source>
        <dbReference type="PROSITE" id="PS51379"/>
    </source>
</evidence>
<dbReference type="InterPro" id="IPR002586">
    <property type="entry name" value="CobQ/CobB/MinD/ParA_Nub-bd_dom"/>
</dbReference>
<accession>A0A0W8G6U5</accession>
<dbReference type="PROSITE" id="PS51379">
    <property type="entry name" value="4FE4S_FER_2"/>
    <property type="match status" value="2"/>
</dbReference>